<evidence type="ECO:0008006" key="6">
    <source>
        <dbReference type="Google" id="ProtNLM"/>
    </source>
</evidence>
<dbReference type="InterPro" id="IPR027443">
    <property type="entry name" value="IPNS-like_sf"/>
</dbReference>
<dbReference type="Gene3D" id="2.60.120.330">
    <property type="entry name" value="B-lactam Antibiotic, Isopenicillin N Synthase, Chain"/>
    <property type="match status" value="2"/>
</dbReference>
<comment type="similarity">
    <text evidence="1">Belongs to the iron/ascorbate-dependent oxidoreductase family.</text>
</comment>
<accession>A0A5M9MZA7</accession>
<dbReference type="Proteomes" id="UP000324241">
    <property type="component" value="Unassembled WGS sequence"/>
</dbReference>
<evidence type="ECO:0000313" key="4">
    <source>
        <dbReference type="EMBL" id="KAA8650680.1"/>
    </source>
</evidence>
<comment type="caution">
    <text evidence="4">The sequence shown here is derived from an EMBL/GenBank/DDBJ whole genome shotgun (WGS) entry which is preliminary data.</text>
</comment>
<dbReference type="EMBL" id="QUQM01000001">
    <property type="protein sequence ID" value="KAA8650680.1"/>
    <property type="molecule type" value="Genomic_DNA"/>
</dbReference>
<dbReference type="VEuPathDB" id="FungiDB:EYZ11_003462"/>
<dbReference type="OrthoDB" id="288590at2759"/>
<name>A0A5M9MZA7_9EURO</name>
<evidence type="ECO:0000313" key="5">
    <source>
        <dbReference type="Proteomes" id="UP000324241"/>
    </source>
</evidence>
<reference evidence="4 5" key="1">
    <citation type="submission" date="2019-08" db="EMBL/GenBank/DDBJ databases">
        <title>The genome sequence of a newly discovered highly antifungal drug resistant Aspergillus species, Aspergillus tanneri NIH 1004.</title>
        <authorList>
            <person name="Mounaud S."/>
            <person name="Singh I."/>
            <person name="Joardar V."/>
            <person name="Pakala S."/>
            <person name="Pakala S."/>
            <person name="Venepally P."/>
            <person name="Chung J.K."/>
            <person name="Losada L."/>
            <person name="Nierman W.C."/>
        </authorList>
    </citation>
    <scope>NUCLEOTIDE SEQUENCE [LARGE SCALE GENOMIC DNA]</scope>
    <source>
        <strain evidence="4 5">NIH1004</strain>
    </source>
</reference>
<dbReference type="VEuPathDB" id="FungiDB:EYZ11_003440"/>
<evidence type="ECO:0000256" key="1">
    <source>
        <dbReference type="ARBA" id="ARBA00008056"/>
    </source>
</evidence>
<gene>
    <name evidence="4" type="ORF">ATNIH1004_003368</name>
</gene>
<dbReference type="AlphaFoldDB" id="A0A5M9MZA7"/>
<organism evidence="4 5">
    <name type="scientific">Aspergillus tanneri</name>
    <dbReference type="NCBI Taxonomy" id="1220188"/>
    <lineage>
        <taxon>Eukaryota</taxon>
        <taxon>Fungi</taxon>
        <taxon>Dikarya</taxon>
        <taxon>Ascomycota</taxon>
        <taxon>Pezizomycotina</taxon>
        <taxon>Eurotiomycetes</taxon>
        <taxon>Eurotiomycetidae</taxon>
        <taxon>Eurotiales</taxon>
        <taxon>Aspergillaceae</taxon>
        <taxon>Aspergillus</taxon>
        <taxon>Aspergillus subgen. Circumdati</taxon>
    </lineage>
</organism>
<dbReference type="RefSeq" id="XP_033430041.1">
    <property type="nucleotide sequence ID" value="XM_033568046.1"/>
</dbReference>
<dbReference type="InterPro" id="IPR050231">
    <property type="entry name" value="Iron_ascorbate_oxido_reductase"/>
</dbReference>
<dbReference type="PANTHER" id="PTHR47990">
    <property type="entry name" value="2-OXOGLUTARATE (2OG) AND FE(II)-DEPENDENT OXYGENASE SUPERFAMILY PROTEIN-RELATED"/>
    <property type="match status" value="1"/>
</dbReference>
<protein>
    <recommendedName>
        <fullName evidence="6">Fe2OG dioxygenase domain-containing protein</fullName>
    </recommendedName>
</protein>
<evidence type="ECO:0000259" key="2">
    <source>
        <dbReference type="Pfam" id="PF03171"/>
    </source>
</evidence>
<feature type="domain" description="Non-haem dioxygenase N-terminal" evidence="3">
    <location>
        <begin position="8"/>
        <end position="116"/>
    </location>
</feature>
<dbReference type="Pfam" id="PF14226">
    <property type="entry name" value="DIOX_N"/>
    <property type="match status" value="1"/>
</dbReference>
<evidence type="ECO:0000259" key="3">
    <source>
        <dbReference type="Pfam" id="PF14226"/>
    </source>
</evidence>
<sequence length="268" mass="30702">MTVTKIEIPNIDMRDYYERTSPTSKEEVVAHVRTTCLEHGFFQIEGHGVSLDIQRYMLAACKTFFDLPIDEKTELSLYKNTWRRGYEGPGEQEPFHAVLLDQKEAFFMGRDFPRDQFRRPVEEYFDALLKLGHREKVDLIVGMANPPSVLDFFTRARQARAGGLPRGHGAMDPRPAVEDRFVINLGDMVQRWTDGEYQSNLHRVIIKAGTERFSVPAFWYGDLEATNPLNPSDTSGENVQEFIRKKFYQDYSLPLESRGTAAVVGVAN</sequence>
<dbReference type="InterPro" id="IPR026992">
    <property type="entry name" value="DIOX_N"/>
</dbReference>
<dbReference type="GeneID" id="54326070"/>
<dbReference type="SUPFAM" id="SSF51197">
    <property type="entry name" value="Clavaminate synthase-like"/>
    <property type="match status" value="1"/>
</dbReference>
<dbReference type="Pfam" id="PF03171">
    <property type="entry name" value="2OG-FeII_Oxy"/>
    <property type="match status" value="1"/>
</dbReference>
<dbReference type="InterPro" id="IPR044861">
    <property type="entry name" value="IPNS-like_FE2OG_OXY"/>
</dbReference>
<proteinExistence type="inferred from homology"/>
<feature type="domain" description="Isopenicillin N synthase-like Fe(2+) 2OG dioxygenase" evidence="2">
    <location>
        <begin position="158"/>
        <end position="218"/>
    </location>
</feature>